<keyword evidence="1" id="KW-0812">Transmembrane</keyword>
<keyword evidence="3" id="KW-1185">Reference proteome</keyword>
<evidence type="ECO:0000313" key="2">
    <source>
        <dbReference type="EMBL" id="QQA00882.1"/>
    </source>
</evidence>
<dbReference type="Proteomes" id="UP000595224">
    <property type="component" value="Chromosome"/>
</dbReference>
<accession>A0A7T3V4P6</accession>
<keyword evidence="1" id="KW-1133">Transmembrane helix</keyword>
<proteinExistence type="predicted"/>
<evidence type="ECO:0000256" key="1">
    <source>
        <dbReference type="SAM" id="Phobius"/>
    </source>
</evidence>
<organism evidence="2 3">
    <name type="scientific">Treponema peruense</name>
    <dbReference type="NCBI Taxonomy" id="2787628"/>
    <lineage>
        <taxon>Bacteria</taxon>
        <taxon>Pseudomonadati</taxon>
        <taxon>Spirochaetota</taxon>
        <taxon>Spirochaetia</taxon>
        <taxon>Spirochaetales</taxon>
        <taxon>Treponemataceae</taxon>
        <taxon>Treponema</taxon>
    </lineage>
</organism>
<dbReference type="RefSeq" id="WP_198442542.1">
    <property type="nucleotide sequence ID" value="NZ_CBCSHE010000005.1"/>
</dbReference>
<sequence>MTNRAIVISADENSAQVMALPKGSCSTAEHTGCADCGGCSGKAVTFRVQNPLKLQLKKGTIVKIESSKKAQAVQGLLSLLIPFACAVTGYFLAPKLMSLLGKPASDDSRAFFVLLFLFLSAAIIFTVSRKIPLPGQPQITDIEE</sequence>
<dbReference type="EMBL" id="CP064936">
    <property type="protein sequence ID" value="QQA00882.1"/>
    <property type="molecule type" value="Genomic_DNA"/>
</dbReference>
<feature type="transmembrane region" description="Helical" evidence="1">
    <location>
        <begin position="108"/>
        <end position="127"/>
    </location>
</feature>
<name>A0A7T3V4P6_9SPIR</name>
<dbReference type="Pfam" id="PF04246">
    <property type="entry name" value="RseC_MucC"/>
    <property type="match status" value="1"/>
</dbReference>
<feature type="transmembrane region" description="Helical" evidence="1">
    <location>
        <begin position="73"/>
        <end position="93"/>
    </location>
</feature>
<reference evidence="2 3" key="1">
    <citation type="submission" date="2020-11" db="EMBL/GenBank/DDBJ databases">
        <title>Treponema Peruensis nv. sp., first commensal Treponema isolated from human feces.</title>
        <authorList>
            <person name="Belkhou C."/>
            <person name="Raes J."/>
        </authorList>
    </citation>
    <scope>NUCLEOTIDE SEQUENCE [LARGE SCALE GENOMIC DNA]</scope>
    <source>
        <strain evidence="2 3">RCC2812</strain>
    </source>
</reference>
<gene>
    <name evidence="2" type="ORF">IWA51_11600</name>
</gene>
<keyword evidence="1" id="KW-0472">Membrane</keyword>
<protein>
    <submittedName>
        <fullName evidence="2">SoxR reducing system RseC family protein</fullName>
    </submittedName>
</protein>
<dbReference type="KEGG" id="tper:IWA51_11600"/>
<dbReference type="AlphaFoldDB" id="A0A7T3V4P6"/>
<evidence type="ECO:0000313" key="3">
    <source>
        <dbReference type="Proteomes" id="UP000595224"/>
    </source>
</evidence>